<proteinExistence type="predicted"/>
<keyword evidence="2" id="KW-1185">Reference proteome</keyword>
<accession>A0ABQ4TF43</accession>
<name>A0ABQ4TF43_METOR</name>
<dbReference type="Proteomes" id="UP001055156">
    <property type="component" value="Unassembled WGS sequence"/>
</dbReference>
<sequence>MLSYVNDGLAERGFRRLGPLIQTLIQRPAHDAGIGALGVADLAGLVNGFSGEAEVGNCRFNVPLGNLEVATAPMTGDLTTLLRSVVLIGHRRGDALEKRRQLMDLWATFVAAENGAESRKASRSQ</sequence>
<dbReference type="RefSeq" id="WP_238314315.1">
    <property type="nucleotide sequence ID" value="NZ_BPQV01000016.1"/>
</dbReference>
<protein>
    <submittedName>
        <fullName evidence="1">Uncharacterized protein</fullName>
    </submittedName>
</protein>
<evidence type="ECO:0000313" key="2">
    <source>
        <dbReference type="Proteomes" id="UP001055156"/>
    </source>
</evidence>
<comment type="caution">
    <text evidence="1">The sequence shown here is derived from an EMBL/GenBank/DDBJ whole genome shotgun (WGS) entry which is preliminary data.</text>
</comment>
<evidence type="ECO:0000313" key="1">
    <source>
        <dbReference type="EMBL" id="GJE29540.1"/>
    </source>
</evidence>
<reference evidence="1" key="2">
    <citation type="submission" date="2021-08" db="EMBL/GenBank/DDBJ databases">
        <authorList>
            <person name="Tani A."/>
            <person name="Ola A."/>
            <person name="Ogura Y."/>
            <person name="Katsura K."/>
            <person name="Hayashi T."/>
        </authorList>
    </citation>
    <scope>NUCLEOTIDE SEQUENCE</scope>
    <source>
        <strain evidence="1">NBRC 15689</strain>
    </source>
</reference>
<dbReference type="EMBL" id="BPQV01000016">
    <property type="protein sequence ID" value="GJE29540.1"/>
    <property type="molecule type" value="Genomic_DNA"/>
</dbReference>
<gene>
    <name evidence="1" type="ORF">LKMONMHP_4422</name>
</gene>
<reference evidence="1" key="1">
    <citation type="journal article" date="2021" name="Front. Microbiol.">
        <title>Comprehensive Comparative Genomics and Phenotyping of Methylobacterium Species.</title>
        <authorList>
            <person name="Alessa O."/>
            <person name="Ogura Y."/>
            <person name="Fujitani Y."/>
            <person name="Takami H."/>
            <person name="Hayashi T."/>
            <person name="Sahin N."/>
            <person name="Tani A."/>
        </authorList>
    </citation>
    <scope>NUCLEOTIDE SEQUENCE</scope>
    <source>
        <strain evidence="1">NBRC 15689</strain>
    </source>
</reference>
<organism evidence="1 2">
    <name type="scientific">Methylobacterium organophilum</name>
    <dbReference type="NCBI Taxonomy" id="410"/>
    <lineage>
        <taxon>Bacteria</taxon>
        <taxon>Pseudomonadati</taxon>
        <taxon>Pseudomonadota</taxon>
        <taxon>Alphaproteobacteria</taxon>
        <taxon>Hyphomicrobiales</taxon>
        <taxon>Methylobacteriaceae</taxon>
        <taxon>Methylobacterium</taxon>
    </lineage>
</organism>